<name>A0ABY4TVD5_9SPHN</name>
<dbReference type="RefSeq" id="WP_250752422.1">
    <property type="nucleotide sequence ID" value="NZ_CP098401.1"/>
</dbReference>
<dbReference type="Pfam" id="PF13289">
    <property type="entry name" value="SIR2_2"/>
    <property type="match status" value="1"/>
</dbReference>
<dbReference type="InterPro" id="IPR029035">
    <property type="entry name" value="DHS-like_NAD/FAD-binding_dom"/>
</dbReference>
<reference evidence="2" key="1">
    <citation type="submission" date="2022-05" db="EMBL/GenBank/DDBJ databases">
        <title>Sphingomonas sp. strain RMG20 Genome sequencing and assembly.</title>
        <authorList>
            <person name="Kim I."/>
        </authorList>
    </citation>
    <scope>NUCLEOTIDE SEQUENCE</scope>
    <source>
        <strain evidence="2">RMG20</strain>
    </source>
</reference>
<feature type="transmembrane region" description="Helical" evidence="1">
    <location>
        <begin position="396"/>
        <end position="417"/>
    </location>
</feature>
<keyword evidence="1" id="KW-1133">Transmembrane helix</keyword>
<proteinExistence type="predicted"/>
<protein>
    <submittedName>
        <fullName evidence="2">SIR2 family protein</fullName>
    </submittedName>
</protein>
<gene>
    <name evidence="2" type="ORF">M9980_00960</name>
</gene>
<evidence type="ECO:0000313" key="2">
    <source>
        <dbReference type="EMBL" id="URW75835.1"/>
    </source>
</evidence>
<organism evidence="2 3">
    <name type="scientific">Sphingomonas donggukensis</name>
    <dbReference type="NCBI Taxonomy" id="2949093"/>
    <lineage>
        <taxon>Bacteria</taxon>
        <taxon>Pseudomonadati</taxon>
        <taxon>Pseudomonadota</taxon>
        <taxon>Alphaproteobacteria</taxon>
        <taxon>Sphingomonadales</taxon>
        <taxon>Sphingomonadaceae</taxon>
        <taxon>Sphingomonas</taxon>
    </lineage>
</organism>
<dbReference type="SUPFAM" id="SSF52467">
    <property type="entry name" value="DHS-like NAD/FAD-binding domain"/>
    <property type="match status" value="1"/>
</dbReference>
<sequence>MPIHVEPNTRLAFSIAENPGVYALLLGSGVSRSAEIPTGWDVVVDLIRRIAAAEGVTEVADWGQWHRDRFGTEPSYSDLLDALSLTPAERRSVLHRYIEPSAEDLEAGRRVPTPAHHAVARLVRDGFVRVIVTTNFDRLLETALSAVGVEAAVIKSVDDLAGASPLVHGRCTIVKIHGDYLDNRILNTDGELAAYPGEYDRLLDRILDDYGLVVAGWSGDWDPGLRAAIARAPNRRYPTYWASRGGLGGPAAELLAARAGVAITVTDADTFFVRLADDVETLDKARRPAPETIELLLASTKRALSRPDMRIELGDLVAGQAEKLAARLVGDEFPVVIPPVDNAGLIERWEGLERAAEPLARMFGLMGRWGDGTEFGHAVDALRALTRARPVQGNGVLIALTGYPAYVAFLTYALGLAKAERWRDLLRWMSTEIPRPHRQLGRAVDTLFMSFWSDGETDWWKRWPGLENRKSPWADHMVDHVVPWSRDYGLTGDAQLENYDLVELLGGFAGLATTREETLEQAQEWTWMPWGQLMWSSDRRERAVARINEPALKAELLAAGFSGGSNGHWDGVLKNVELLARKVGW</sequence>
<dbReference type="Gene3D" id="3.40.50.1220">
    <property type="entry name" value="TPP-binding domain"/>
    <property type="match status" value="1"/>
</dbReference>
<evidence type="ECO:0000256" key="1">
    <source>
        <dbReference type="SAM" id="Phobius"/>
    </source>
</evidence>
<keyword evidence="1" id="KW-0472">Membrane</keyword>
<evidence type="ECO:0000313" key="3">
    <source>
        <dbReference type="Proteomes" id="UP001055580"/>
    </source>
</evidence>
<keyword evidence="3" id="KW-1185">Reference proteome</keyword>
<accession>A0ABY4TVD5</accession>
<dbReference type="Proteomes" id="UP001055580">
    <property type="component" value="Chromosome"/>
</dbReference>
<dbReference type="EMBL" id="CP098401">
    <property type="protein sequence ID" value="URW75835.1"/>
    <property type="molecule type" value="Genomic_DNA"/>
</dbReference>
<keyword evidence="1" id="KW-0812">Transmembrane</keyword>